<keyword evidence="10 13" id="KW-0687">Ribonucleoprotein</keyword>
<keyword evidence="9" id="KW-0539">Nucleus</keyword>
<organism evidence="17 18">
    <name type="scientific">Cyberlindnera jadinii (strain ATCC 18201 / CBS 1600 / BCRC 20928 / JCM 3617 / NBRC 0987 / NRRL Y-1542)</name>
    <name type="common">Torula yeast</name>
    <name type="synonym">Candida utilis</name>
    <dbReference type="NCBI Taxonomy" id="983966"/>
    <lineage>
        <taxon>Eukaryota</taxon>
        <taxon>Fungi</taxon>
        <taxon>Dikarya</taxon>
        <taxon>Ascomycota</taxon>
        <taxon>Saccharomycotina</taxon>
        <taxon>Saccharomycetes</taxon>
        <taxon>Phaffomycetales</taxon>
        <taxon>Phaffomycetaceae</taxon>
        <taxon>Cyberlindnera</taxon>
    </lineage>
</organism>
<comment type="subcellular location">
    <subcellularLocation>
        <location evidence="1">Nucleus</location>
    </subcellularLocation>
</comment>
<feature type="region of interest" description="Disordered" evidence="14">
    <location>
        <begin position="1"/>
        <end position="22"/>
    </location>
</feature>
<proteinExistence type="inferred from homology"/>
<dbReference type="GO" id="GO:0005840">
    <property type="term" value="C:ribosome"/>
    <property type="evidence" value="ECO:0007669"/>
    <property type="project" value="UniProtKB-KW"/>
</dbReference>
<dbReference type="GO" id="GO:0003677">
    <property type="term" value="F:DNA binding"/>
    <property type="evidence" value="ECO:0007669"/>
    <property type="project" value="UniProtKB-KW"/>
</dbReference>
<dbReference type="InterPro" id="IPR036390">
    <property type="entry name" value="WH_DNA-bd_sf"/>
</dbReference>
<evidence type="ECO:0000256" key="6">
    <source>
        <dbReference type="ARBA" id="ARBA00023015"/>
    </source>
</evidence>
<evidence type="ECO:0000256" key="11">
    <source>
        <dbReference type="ARBA" id="ARBA00081473"/>
    </source>
</evidence>
<dbReference type="GO" id="GO:0003735">
    <property type="term" value="F:structural constituent of ribosome"/>
    <property type="evidence" value="ECO:0007669"/>
    <property type="project" value="InterPro"/>
</dbReference>
<dbReference type="Gene3D" id="3.30.720.90">
    <property type="match status" value="1"/>
</dbReference>
<feature type="domain" description="TFIIF beta subunit N-terminal" evidence="16">
    <location>
        <begin position="67"/>
        <end position="232"/>
    </location>
</feature>
<dbReference type="OMA" id="FERWQYW"/>
<dbReference type="InterPro" id="IPR036388">
    <property type="entry name" value="WH-like_DNA-bd_sf"/>
</dbReference>
<keyword evidence="18" id="KW-1185">Reference proteome</keyword>
<feature type="compositionally biased region" description="Basic and acidic residues" evidence="14">
    <location>
        <begin position="10"/>
        <end position="22"/>
    </location>
</feature>
<evidence type="ECO:0000259" key="16">
    <source>
        <dbReference type="Pfam" id="PF17683"/>
    </source>
</evidence>
<feature type="region of interest" description="Disordered" evidence="14">
    <location>
        <begin position="153"/>
        <end position="182"/>
    </location>
</feature>
<evidence type="ECO:0000256" key="8">
    <source>
        <dbReference type="ARBA" id="ARBA00023163"/>
    </source>
</evidence>
<dbReference type="GO" id="GO:0006412">
    <property type="term" value="P:translation"/>
    <property type="evidence" value="ECO:0007669"/>
    <property type="project" value="InterPro"/>
</dbReference>
<dbReference type="InterPro" id="IPR038464">
    <property type="entry name" value="Ribosomal_eL38_sf"/>
</dbReference>
<dbReference type="Pfam" id="PF01781">
    <property type="entry name" value="Ribosomal_L38e"/>
    <property type="match status" value="1"/>
</dbReference>
<dbReference type="InterPro" id="IPR002675">
    <property type="entry name" value="Ribosomal_eL38"/>
</dbReference>
<feature type="compositionally biased region" description="Basic and acidic residues" evidence="14">
    <location>
        <begin position="153"/>
        <end position="180"/>
    </location>
</feature>
<evidence type="ECO:0000256" key="4">
    <source>
        <dbReference type="ARBA" id="ARBA00021453"/>
    </source>
</evidence>
<evidence type="ECO:0000259" key="15">
    <source>
        <dbReference type="Pfam" id="PF02270"/>
    </source>
</evidence>
<evidence type="ECO:0000256" key="7">
    <source>
        <dbReference type="ARBA" id="ARBA00023125"/>
    </source>
</evidence>
<comment type="similarity">
    <text evidence="2 13">Belongs to the eukaryotic ribosomal protein eL38 family.</text>
</comment>
<comment type="similarity">
    <text evidence="3">Belongs to the TFIIF beta subunit family.</text>
</comment>
<accession>A0A1E4S542</accession>
<evidence type="ECO:0000256" key="13">
    <source>
        <dbReference type="RuleBase" id="RU003445"/>
    </source>
</evidence>
<dbReference type="Pfam" id="PF17683">
    <property type="entry name" value="TFIIF_beta_N"/>
    <property type="match status" value="1"/>
</dbReference>
<dbReference type="Pfam" id="PF02270">
    <property type="entry name" value="TFIIF_beta"/>
    <property type="match status" value="1"/>
</dbReference>
<dbReference type="STRING" id="983966.A0A1E4S542"/>
<keyword evidence="6" id="KW-0805">Transcription regulation</keyword>
<dbReference type="AlphaFoldDB" id="A0A1E4S542"/>
<dbReference type="PANTHER" id="PTHR10445">
    <property type="entry name" value="GENERAL TRANSCRIPTION FACTOR IIF SUBUNIT 2"/>
    <property type="match status" value="1"/>
</dbReference>
<evidence type="ECO:0000256" key="14">
    <source>
        <dbReference type="SAM" id="MobiDB-lite"/>
    </source>
</evidence>
<evidence type="ECO:0000256" key="9">
    <source>
        <dbReference type="ARBA" id="ARBA00023242"/>
    </source>
</evidence>
<evidence type="ECO:0000256" key="12">
    <source>
        <dbReference type="ARBA" id="ARBA00081863"/>
    </source>
</evidence>
<dbReference type="InterPro" id="IPR003196">
    <property type="entry name" value="TFIIF_beta"/>
</dbReference>
<reference evidence="17 18" key="1">
    <citation type="journal article" date="2016" name="Proc. Natl. Acad. Sci. U.S.A.">
        <title>Comparative genomics of biotechnologically important yeasts.</title>
        <authorList>
            <person name="Riley R."/>
            <person name="Haridas S."/>
            <person name="Wolfe K.H."/>
            <person name="Lopes M.R."/>
            <person name="Hittinger C.T."/>
            <person name="Goeker M."/>
            <person name="Salamov A.A."/>
            <person name="Wisecaver J.H."/>
            <person name="Long T.M."/>
            <person name="Calvey C.H."/>
            <person name="Aerts A.L."/>
            <person name="Barry K.W."/>
            <person name="Choi C."/>
            <person name="Clum A."/>
            <person name="Coughlan A.Y."/>
            <person name="Deshpande S."/>
            <person name="Douglass A.P."/>
            <person name="Hanson S.J."/>
            <person name="Klenk H.-P."/>
            <person name="LaButti K.M."/>
            <person name="Lapidus A."/>
            <person name="Lindquist E.A."/>
            <person name="Lipzen A.M."/>
            <person name="Meier-Kolthoff J.P."/>
            <person name="Ohm R.A."/>
            <person name="Otillar R.P."/>
            <person name="Pangilinan J.L."/>
            <person name="Peng Y."/>
            <person name="Rokas A."/>
            <person name="Rosa C.A."/>
            <person name="Scheuner C."/>
            <person name="Sibirny A.A."/>
            <person name="Slot J.C."/>
            <person name="Stielow J.B."/>
            <person name="Sun H."/>
            <person name="Kurtzman C.P."/>
            <person name="Blackwell M."/>
            <person name="Grigoriev I.V."/>
            <person name="Jeffries T.W."/>
        </authorList>
    </citation>
    <scope>NUCLEOTIDE SEQUENCE [LARGE SCALE GENOMIC DNA]</scope>
    <source>
        <strain evidence="18">ATCC 18201 / CBS 1600 / BCRC 20928 / JCM 3617 / NBRC 0987 / NRRL Y-1542</strain>
    </source>
</reference>
<evidence type="ECO:0000256" key="10">
    <source>
        <dbReference type="ARBA" id="ARBA00023274"/>
    </source>
</evidence>
<dbReference type="InterPro" id="IPR040450">
    <property type="entry name" value="TFIIF_beta_HTH"/>
</dbReference>
<dbReference type="SUPFAM" id="SSF50916">
    <property type="entry name" value="Rap30/74 interaction domains"/>
    <property type="match status" value="1"/>
</dbReference>
<dbReference type="InterPro" id="IPR040504">
    <property type="entry name" value="TFIIF_beta_N"/>
</dbReference>
<dbReference type="InterPro" id="IPR011039">
    <property type="entry name" value="TFIIF_interaction"/>
</dbReference>
<feature type="region of interest" description="Disordered" evidence="14">
    <location>
        <begin position="374"/>
        <end position="394"/>
    </location>
</feature>
<dbReference type="GO" id="GO:0005674">
    <property type="term" value="C:transcription factor TFIIF complex"/>
    <property type="evidence" value="ECO:0007669"/>
    <property type="project" value="InterPro"/>
</dbReference>
<dbReference type="FunFam" id="1.10.10.10:FF:000035">
    <property type="entry name" value="General transcription factor IIF subunit 2"/>
    <property type="match status" value="1"/>
</dbReference>
<evidence type="ECO:0000313" key="17">
    <source>
        <dbReference type="EMBL" id="ODV74646.1"/>
    </source>
</evidence>
<evidence type="ECO:0000256" key="3">
    <source>
        <dbReference type="ARBA" id="ARBA00009543"/>
    </source>
</evidence>
<evidence type="ECO:0000256" key="1">
    <source>
        <dbReference type="ARBA" id="ARBA00004123"/>
    </source>
</evidence>
<keyword evidence="5 13" id="KW-0689">Ribosomal protein</keyword>
<gene>
    <name evidence="17" type="ORF">CYBJADRAFT_171659</name>
</gene>
<dbReference type="SUPFAM" id="SSF46785">
    <property type="entry name" value="Winged helix' DNA-binding domain"/>
    <property type="match status" value="1"/>
</dbReference>
<dbReference type="Proteomes" id="UP000094389">
    <property type="component" value="Unassembled WGS sequence"/>
</dbReference>
<sequence>MSVEPKTKKKDAPAEPQLTKEQEILIQQQNNDNSDDEEFLSDGAEVVDANDATQIAESLNLDMKGIDQQVWLVRVPRFLAERWRDHGSLKGQELGKVKIRRDLPLDQRGVAKLVLNSDSTNSEIPHNYDLQLTRAQVENQYVFTEQNLQRFTERDDSKTELDFTKKNPKKEEDMTKEEREKHKRIQIAMKRRRRFNKFKNRDGSEKVLPFVKTIPKKTALVGTVVHEAQIVPSLKDPNYSKIIAQRSQLMKEEPRPSVTLLQEHSGVSLSNAGLTLRTDTSSFLKPSIEKKNKNDGRAIRMPQKDLFDLLFKLFDQYDYWSLKGLKERTKQPEAYLKENLEQVAVLIKRGPYALKYTLKKEFKELKDQERAERLGELAKDNEADEEEDNEEDVEMEDREIKDIKKFLELTRRADVKSASIKVNKKINAAGKVSKQTKFKVRGSRHLYTLIVADEDKAKKLQQALPSTLEVTQI</sequence>
<dbReference type="PANTHER" id="PTHR10445:SF0">
    <property type="entry name" value="GENERAL TRANSCRIPTION FACTOR IIF SUBUNIT 2"/>
    <property type="match status" value="1"/>
</dbReference>
<dbReference type="Gene3D" id="1.10.10.10">
    <property type="entry name" value="Winged helix-like DNA-binding domain superfamily/Winged helix DNA-binding domain"/>
    <property type="match status" value="1"/>
</dbReference>
<feature type="domain" description="TFIIF beta subunit HTH" evidence="15">
    <location>
        <begin position="299"/>
        <end position="363"/>
    </location>
</feature>
<protein>
    <recommendedName>
        <fullName evidence="4">Transcription initiation factor IIF subunit beta</fullName>
    </recommendedName>
    <alternativeName>
        <fullName evidence="12">TFIIF medium subunit</fullName>
    </alternativeName>
    <alternativeName>
        <fullName evidence="11">TFIIF-beta</fullName>
    </alternativeName>
</protein>
<dbReference type="EMBL" id="KV453927">
    <property type="protein sequence ID" value="ODV74646.1"/>
    <property type="molecule type" value="Genomic_DNA"/>
</dbReference>
<dbReference type="GeneID" id="30990641"/>
<keyword evidence="7" id="KW-0238">DNA-binding</keyword>
<dbReference type="GO" id="GO:0006367">
    <property type="term" value="P:transcription initiation at RNA polymerase II promoter"/>
    <property type="evidence" value="ECO:0007669"/>
    <property type="project" value="InterPro"/>
</dbReference>
<dbReference type="GO" id="GO:1990904">
    <property type="term" value="C:ribonucleoprotein complex"/>
    <property type="evidence" value="ECO:0007669"/>
    <property type="project" value="UniProtKB-KW"/>
</dbReference>
<evidence type="ECO:0000256" key="5">
    <source>
        <dbReference type="ARBA" id="ARBA00022980"/>
    </source>
</evidence>
<evidence type="ECO:0000256" key="2">
    <source>
        <dbReference type="ARBA" id="ARBA00007803"/>
    </source>
</evidence>
<feature type="compositionally biased region" description="Acidic residues" evidence="14">
    <location>
        <begin position="382"/>
        <end position="394"/>
    </location>
</feature>
<dbReference type="CDD" id="cd07980">
    <property type="entry name" value="TFIIF_beta"/>
    <property type="match status" value="1"/>
</dbReference>
<evidence type="ECO:0000313" key="18">
    <source>
        <dbReference type="Proteomes" id="UP000094389"/>
    </source>
</evidence>
<keyword evidence="8" id="KW-0804">Transcription</keyword>
<dbReference type="RefSeq" id="XP_020071685.1">
    <property type="nucleotide sequence ID" value="XM_020216245.1"/>
</dbReference>
<dbReference type="OrthoDB" id="26094at2759"/>
<name>A0A1E4S542_CYBJN</name>